<reference evidence="1" key="1">
    <citation type="submission" date="2023-10" db="EMBL/GenBank/DDBJ databases">
        <title>Amphibacter perezi, gen. nov., sp. nov. a novel taxa of the family Comamonadaceae, class Betaproteobacteria isolated from the skin microbiota of Pelophylax perezi from different populations.</title>
        <authorList>
            <person name="Costa S."/>
            <person name="Proenca D.N."/>
            <person name="Lopes I."/>
            <person name="Morais P.V."/>
        </authorList>
    </citation>
    <scope>NUCLEOTIDE SEQUENCE</scope>
    <source>
        <strain evidence="1">SL12-8</strain>
    </source>
</reference>
<evidence type="ECO:0000313" key="2">
    <source>
        <dbReference type="Proteomes" id="UP001364695"/>
    </source>
</evidence>
<dbReference type="EC" id="5.1.3.-" evidence="1"/>
<keyword evidence="1" id="KW-0413">Isomerase</keyword>
<accession>A0ACC6P499</accession>
<name>A0ACC6P499_9BURK</name>
<gene>
    <name evidence="1" type="ORF">RV045_11320</name>
</gene>
<dbReference type="Proteomes" id="UP001364695">
    <property type="component" value="Unassembled WGS sequence"/>
</dbReference>
<protein>
    <submittedName>
        <fullName evidence="1">Aldose epimerase family protein</fullName>
        <ecNumber evidence="1">5.1.3.-</ecNumber>
    </submittedName>
</protein>
<keyword evidence="2" id="KW-1185">Reference proteome</keyword>
<evidence type="ECO:0000313" key="1">
    <source>
        <dbReference type="EMBL" id="MEJ7139013.1"/>
    </source>
</evidence>
<proteinExistence type="predicted"/>
<organism evidence="1 2">
    <name type="scientific">Amphibiibacter pelophylacis</name>
    <dbReference type="NCBI Taxonomy" id="1799477"/>
    <lineage>
        <taxon>Bacteria</taxon>
        <taxon>Pseudomonadati</taxon>
        <taxon>Pseudomonadota</taxon>
        <taxon>Betaproteobacteria</taxon>
        <taxon>Burkholderiales</taxon>
        <taxon>Sphaerotilaceae</taxon>
        <taxon>Amphibiibacter</taxon>
    </lineage>
</organism>
<comment type="caution">
    <text evidence="1">The sequence shown here is derived from an EMBL/GenBank/DDBJ whole genome shotgun (WGS) entry which is preliminary data.</text>
</comment>
<sequence length="347" mass="38464">MTMVLSRVRRLTDEGAGPLFMLSNSLDMSVVISPWGATLRSWRVPDRYGRVADILLGYPSEKGWQENLHFMGATVGRWANRMSNARFSLDGRLFQVDRNEGNHLLHGGYTGFHRRLWSARIQDDTLVLGLTSPDGDGGFPGAVNVQLAYRLDDEGRLLLDYQASSDAPTPINLTAHPYFNLGGDGRDIRDHQLRIDAEQVLHTDKALIPTHQAPVAGSAFDFRSPAPIGARLSWLEPQLTLAGGFDHCYVLPGGRGDLREVAHVHEPSSGRSLTVLTTEPGLQFYSGNHLRLVPGRHGLYQAHAGFCLEAQAFPNQINSPDPVQAEAVVLRPGQHYRQQTCYWLQTL</sequence>
<dbReference type="EMBL" id="JAWDIE010000018">
    <property type="protein sequence ID" value="MEJ7139013.1"/>
    <property type="molecule type" value="Genomic_DNA"/>
</dbReference>